<dbReference type="STRING" id="857967.G0R3I7"/>
<dbReference type="InParanoid" id="G0R3I7"/>
<accession>G0R3I7</accession>
<dbReference type="OrthoDB" id="191169at2759"/>
<dbReference type="InterPro" id="IPR037696">
    <property type="entry name" value="CCDC77"/>
</dbReference>
<proteinExistence type="predicted"/>
<keyword evidence="1" id="KW-0175">Coiled coil</keyword>
<evidence type="ECO:0000313" key="2">
    <source>
        <dbReference type="EMBL" id="EGR27976.1"/>
    </source>
</evidence>
<sequence length="400" mass="47861">MYNILESAYNFPQMDKALLFKMACNNEDQLNSLLSYYRDRINDFDKERAEWLQNLNGIIASESEKHKLQWELQRRKEEINTLQGTLDNFRGVLYQERQEVLAIQRENELLKLKQFEDQKKLESLRAIVEPVEENIIINRNQKPEISYQFQKVDTNIIRNKQNLENILKKSGKEGIVNGQGKCVIKNIHMPNENLDNLEDQNQNIRQQIENERQEKMEQIGNLISEINSKQEKRLAKQKEINSKSNDLLKQSQILEQQHLDMVKELYTLKITTDEKERKFQEENELIRLKNTVIANKLYILVNQNNKESEQNENEINNNTNSYRNKVNQKDENIQMLKEQYNQVSKLYLNKVKQLEESLSKLNEKQNCLQKVNYIYIFIYIQLQIYYIRKKTKNVKLILQI</sequence>
<dbReference type="AlphaFoldDB" id="G0R3I7"/>
<reference evidence="2 3" key="1">
    <citation type="submission" date="2011-07" db="EMBL/GenBank/DDBJ databases">
        <authorList>
            <person name="Coyne R."/>
            <person name="Brami D."/>
            <person name="Johnson J."/>
            <person name="Hostetler J."/>
            <person name="Hannick L."/>
            <person name="Clark T."/>
            <person name="Cassidy-Hanley D."/>
            <person name="Inman J."/>
        </authorList>
    </citation>
    <scope>NUCLEOTIDE SEQUENCE [LARGE SCALE GENOMIC DNA]</scope>
    <source>
        <strain evidence="2 3">G5</strain>
    </source>
</reference>
<keyword evidence="3" id="KW-1185">Reference proteome</keyword>
<name>G0R3I7_ICHMU</name>
<evidence type="ECO:0000313" key="3">
    <source>
        <dbReference type="Proteomes" id="UP000008983"/>
    </source>
</evidence>
<dbReference type="RefSeq" id="XP_004027321.1">
    <property type="nucleotide sequence ID" value="XM_004027272.1"/>
</dbReference>
<gene>
    <name evidence="2" type="ORF">IMG5_185590</name>
</gene>
<evidence type="ECO:0000256" key="1">
    <source>
        <dbReference type="SAM" id="Coils"/>
    </source>
</evidence>
<dbReference type="PANTHER" id="PTHR22091:SF1">
    <property type="entry name" value="COILED-COIL DOMAIN-CONTAINING PROTEIN 77"/>
    <property type="match status" value="1"/>
</dbReference>
<dbReference type="OMA" id="HLSHMYR"/>
<organism evidence="2 3">
    <name type="scientific">Ichthyophthirius multifiliis</name>
    <name type="common">White spot disease agent</name>
    <name type="synonym">Ich</name>
    <dbReference type="NCBI Taxonomy" id="5932"/>
    <lineage>
        <taxon>Eukaryota</taxon>
        <taxon>Sar</taxon>
        <taxon>Alveolata</taxon>
        <taxon>Ciliophora</taxon>
        <taxon>Intramacronucleata</taxon>
        <taxon>Oligohymenophorea</taxon>
        <taxon>Hymenostomatida</taxon>
        <taxon>Ophryoglenina</taxon>
        <taxon>Ichthyophthirius</taxon>
    </lineage>
</organism>
<feature type="coiled-coil region" evidence="1">
    <location>
        <begin position="191"/>
        <end position="232"/>
    </location>
</feature>
<feature type="coiled-coil region" evidence="1">
    <location>
        <begin position="305"/>
        <end position="371"/>
    </location>
</feature>
<dbReference type="PANTHER" id="PTHR22091">
    <property type="entry name" value="COILED-COIL DOMAIN-CONTAINING PROTEIN 77"/>
    <property type="match status" value="1"/>
</dbReference>
<protein>
    <submittedName>
        <fullName evidence="2">Uncharacterized protein</fullName>
    </submittedName>
</protein>
<dbReference type="GeneID" id="14904051"/>
<dbReference type="EMBL" id="GL984303">
    <property type="protein sequence ID" value="EGR27976.1"/>
    <property type="molecule type" value="Genomic_DNA"/>
</dbReference>
<dbReference type="eggNOG" id="ENOG502QT8A">
    <property type="taxonomic scope" value="Eukaryota"/>
</dbReference>
<dbReference type="Proteomes" id="UP000008983">
    <property type="component" value="Unassembled WGS sequence"/>
</dbReference>